<protein>
    <submittedName>
        <fullName evidence="1">Uncharacterized protein</fullName>
    </submittedName>
</protein>
<keyword evidence="2" id="KW-1185">Reference proteome</keyword>
<dbReference type="AlphaFoldDB" id="A0A4Z2IZS9"/>
<proteinExistence type="predicted"/>
<name>A0A4Z2IZS9_9TELE</name>
<gene>
    <name evidence="1" type="ORF">EYF80_006093</name>
</gene>
<reference evidence="1 2" key="1">
    <citation type="submission" date="2019-03" db="EMBL/GenBank/DDBJ databases">
        <title>First draft genome of Liparis tanakae, snailfish: a comprehensive survey of snailfish specific genes.</title>
        <authorList>
            <person name="Kim W."/>
            <person name="Song I."/>
            <person name="Jeong J.-H."/>
            <person name="Kim D."/>
            <person name="Kim S."/>
            <person name="Ryu S."/>
            <person name="Song J.Y."/>
            <person name="Lee S.K."/>
        </authorList>
    </citation>
    <scope>NUCLEOTIDE SEQUENCE [LARGE SCALE GENOMIC DNA]</scope>
    <source>
        <tissue evidence="1">Muscle</tissue>
    </source>
</reference>
<sequence length="85" mass="9112">MAVSSALRCQAELSAASRTGFSLRDPRGSASSLLETTALCSRKQHQEYKKSLPLQAQHGLNHSDVGVNGWGMGIEKPEQKGSSIE</sequence>
<evidence type="ECO:0000313" key="2">
    <source>
        <dbReference type="Proteomes" id="UP000314294"/>
    </source>
</evidence>
<dbReference type="Proteomes" id="UP000314294">
    <property type="component" value="Unassembled WGS sequence"/>
</dbReference>
<organism evidence="1 2">
    <name type="scientific">Liparis tanakae</name>
    <name type="common">Tanaka's snailfish</name>
    <dbReference type="NCBI Taxonomy" id="230148"/>
    <lineage>
        <taxon>Eukaryota</taxon>
        <taxon>Metazoa</taxon>
        <taxon>Chordata</taxon>
        <taxon>Craniata</taxon>
        <taxon>Vertebrata</taxon>
        <taxon>Euteleostomi</taxon>
        <taxon>Actinopterygii</taxon>
        <taxon>Neopterygii</taxon>
        <taxon>Teleostei</taxon>
        <taxon>Neoteleostei</taxon>
        <taxon>Acanthomorphata</taxon>
        <taxon>Eupercaria</taxon>
        <taxon>Perciformes</taxon>
        <taxon>Cottioidei</taxon>
        <taxon>Cottales</taxon>
        <taxon>Liparidae</taxon>
        <taxon>Liparis</taxon>
    </lineage>
</organism>
<evidence type="ECO:0000313" key="1">
    <source>
        <dbReference type="EMBL" id="TNN83575.1"/>
    </source>
</evidence>
<accession>A0A4Z2IZS9</accession>
<dbReference type="EMBL" id="SRLO01000032">
    <property type="protein sequence ID" value="TNN83575.1"/>
    <property type="molecule type" value="Genomic_DNA"/>
</dbReference>
<comment type="caution">
    <text evidence="1">The sequence shown here is derived from an EMBL/GenBank/DDBJ whole genome shotgun (WGS) entry which is preliminary data.</text>
</comment>